<keyword evidence="4" id="KW-0547">Nucleotide-binding</keyword>
<dbReference type="AlphaFoldDB" id="A0A482Y617"/>
<evidence type="ECO:0000256" key="3">
    <source>
        <dbReference type="ARBA" id="ARBA00022475"/>
    </source>
</evidence>
<dbReference type="GO" id="GO:0015833">
    <property type="term" value="P:peptide transport"/>
    <property type="evidence" value="ECO:0007669"/>
    <property type="project" value="InterPro"/>
</dbReference>
<evidence type="ECO:0000259" key="10">
    <source>
        <dbReference type="Pfam" id="PF00005"/>
    </source>
</evidence>
<evidence type="ECO:0000256" key="7">
    <source>
        <dbReference type="ARBA" id="ARBA00023065"/>
    </source>
</evidence>
<keyword evidence="7" id="KW-0406">Ion transport</keyword>
<feature type="domain" description="ABC transporter" evidence="10">
    <location>
        <begin position="6"/>
        <end position="43"/>
    </location>
</feature>
<reference evidence="12 13" key="1">
    <citation type="submission" date="2019-02" db="EMBL/GenBank/DDBJ databases">
        <title>Genome analysis provides insights into bioremediation potentialities and Haloocin production by Natrinema altunense strain 4.1R isolated from Chott Douz in Tunisian desert.</title>
        <authorList>
            <person name="Najjari A."/>
            <person name="Youssef N."/>
            <person name="Ben Dhia O."/>
            <person name="Ferjani R."/>
            <person name="El Hidri D."/>
            <person name="Ouzari H.I."/>
            <person name="Cherif A."/>
        </authorList>
    </citation>
    <scope>NUCLEOTIDE SEQUENCE [LARGE SCALE GENOMIC DNA]</scope>
    <source>
        <strain evidence="12 13">4.1R</strain>
    </source>
</reference>
<evidence type="ECO:0000256" key="9">
    <source>
        <dbReference type="SAM" id="MobiDB-lite"/>
    </source>
</evidence>
<evidence type="ECO:0000256" key="4">
    <source>
        <dbReference type="ARBA" id="ARBA00022741"/>
    </source>
</evidence>
<dbReference type="SUPFAM" id="SSF52540">
    <property type="entry name" value="P-loop containing nucleoside triphosphate hydrolases"/>
    <property type="match status" value="1"/>
</dbReference>
<keyword evidence="3" id="KW-1003">Cell membrane</keyword>
<dbReference type="GO" id="GO:0016887">
    <property type="term" value="F:ATP hydrolysis activity"/>
    <property type="evidence" value="ECO:0007669"/>
    <property type="project" value="InterPro"/>
</dbReference>
<dbReference type="Proteomes" id="UP000292704">
    <property type="component" value="Unassembled WGS sequence"/>
</dbReference>
<feature type="compositionally biased region" description="Low complexity" evidence="9">
    <location>
        <begin position="279"/>
        <end position="298"/>
    </location>
</feature>
<feature type="region of interest" description="Disordered" evidence="9">
    <location>
        <begin position="279"/>
        <end position="339"/>
    </location>
</feature>
<dbReference type="NCBIfam" id="TIGR01727">
    <property type="entry name" value="oligo_HPY"/>
    <property type="match status" value="1"/>
</dbReference>
<keyword evidence="8" id="KW-0472">Membrane</keyword>
<accession>A0A482Y617</accession>
<dbReference type="Gene3D" id="3.40.50.300">
    <property type="entry name" value="P-loop containing nucleotide triphosphate hydrolases"/>
    <property type="match status" value="1"/>
</dbReference>
<dbReference type="InterPro" id="IPR027417">
    <property type="entry name" value="P-loop_NTPase"/>
</dbReference>
<comment type="subcellular location">
    <subcellularLocation>
        <location evidence="1">Membrane</location>
    </subcellularLocation>
</comment>
<dbReference type="PANTHER" id="PTHR43297">
    <property type="entry name" value="OLIGOPEPTIDE TRANSPORT ATP-BINDING PROTEIN APPD"/>
    <property type="match status" value="1"/>
</dbReference>
<evidence type="ECO:0000256" key="6">
    <source>
        <dbReference type="ARBA" id="ARBA00022967"/>
    </source>
</evidence>
<dbReference type="GO" id="GO:0005524">
    <property type="term" value="F:ATP binding"/>
    <property type="evidence" value="ECO:0007669"/>
    <property type="project" value="UniProtKB-KW"/>
</dbReference>
<keyword evidence="2" id="KW-0813">Transport</keyword>
<feature type="region of interest" description="Disordered" evidence="9">
    <location>
        <begin position="170"/>
        <end position="208"/>
    </location>
</feature>
<evidence type="ECO:0000313" key="12">
    <source>
        <dbReference type="EMBL" id="RZH69246.1"/>
    </source>
</evidence>
<evidence type="ECO:0000256" key="2">
    <source>
        <dbReference type="ARBA" id="ARBA00022448"/>
    </source>
</evidence>
<proteinExistence type="predicted"/>
<feature type="domain" description="Oligopeptide/dipeptide ABC transporter C-terminal" evidence="11">
    <location>
        <begin position="95"/>
        <end position="159"/>
    </location>
</feature>
<dbReference type="InterPro" id="IPR013563">
    <property type="entry name" value="Oligopep_ABC_C"/>
</dbReference>
<dbReference type="GO" id="GO:0016020">
    <property type="term" value="C:membrane"/>
    <property type="evidence" value="ECO:0007669"/>
    <property type="project" value="UniProtKB-SubCell"/>
</dbReference>
<evidence type="ECO:0000256" key="8">
    <source>
        <dbReference type="ARBA" id="ARBA00023136"/>
    </source>
</evidence>
<protein>
    <submittedName>
        <fullName evidence="12">ATP-binding cassette domain-containing protein</fullName>
    </submittedName>
</protein>
<dbReference type="EMBL" id="SHMR01000001">
    <property type="protein sequence ID" value="RZH69246.1"/>
    <property type="molecule type" value="Genomic_DNA"/>
</dbReference>
<organism evidence="12 13">
    <name type="scientific">Natrinema altunense</name>
    <dbReference type="NCBI Taxonomy" id="222984"/>
    <lineage>
        <taxon>Archaea</taxon>
        <taxon>Methanobacteriati</taxon>
        <taxon>Methanobacteriota</taxon>
        <taxon>Stenosarchaea group</taxon>
        <taxon>Halobacteria</taxon>
        <taxon>Halobacteriales</taxon>
        <taxon>Natrialbaceae</taxon>
        <taxon>Natrinema</taxon>
    </lineage>
</organism>
<evidence type="ECO:0000256" key="1">
    <source>
        <dbReference type="ARBA" id="ARBA00004370"/>
    </source>
</evidence>
<comment type="caution">
    <text evidence="12">The sequence shown here is derived from an EMBL/GenBank/DDBJ whole genome shotgun (WGS) entry which is preliminary data.</text>
</comment>
<evidence type="ECO:0000313" key="13">
    <source>
        <dbReference type="Proteomes" id="UP000292704"/>
    </source>
</evidence>
<evidence type="ECO:0000256" key="5">
    <source>
        <dbReference type="ARBA" id="ARBA00022840"/>
    </source>
</evidence>
<dbReference type="InterPro" id="IPR050388">
    <property type="entry name" value="ABC_Ni/Peptide_Import"/>
</dbReference>
<evidence type="ECO:0000259" key="11">
    <source>
        <dbReference type="Pfam" id="PF08352"/>
    </source>
</evidence>
<gene>
    <name evidence="12" type="ORF">ELS17_07360</name>
</gene>
<keyword evidence="5 12" id="KW-0067">ATP-binding</keyword>
<dbReference type="GO" id="GO:0006811">
    <property type="term" value="P:monoatomic ion transport"/>
    <property type="evidence" value="ECO:0007669"/>
    <property type="project" value="UniProtKB-KW"/>
</dbReference>
<sequence length="339" mass="35358">MGIDSSETLERYPHELSGGEAQRVSLAVALASDPDLLLADEPTIALDATTQAAILDLLADLVAERDLATLLVSHDPGLVRDYCDRIAVAYAVGVVESGPAGRVLTAPRHPYTQALLACRLTGTTPGERLPTIDGSVPDPATESSGCPFASRCSHATDVCHTTAPPTVGFAVANSRRSSPRPDQPPPDRPRPYTTTATRPSRRRPPVAIPPIAATHSSLCTPCLSGIRPPTRGSRACAAASDTFKPSTMFRSPSAVAKPSVSSARAVPGNRLLSICFLASSPRRPGRSPSTATPSARSPIGRAPNSPPSDGSFSTRARVVAGRPRRADSRAGRLRSCAGV</sequence>
<keyword evidence="6" id="KW-1278">Translocase</keyword>
<dbReference type="InterPro" id="IPR003439">
    <property type="entry name" value="ABC_transporter-like_ATP-bd"/>
</dbReference>
<dbReference type="Pfam" id="PF00005">
    <property type="entry name" value="ABC_tran"/>
    <property type="match status" value="1"/>
</dbReference>
<name>A0A482Y617_9EURY</name>
<dbReference type="PANTHER" id="PTHR43297:SF13">
    <property type="entry name" value="NICKEL ABC TRANSPORTER, ATP-BINDING PROTEIN"/>
    <property type="match status" value="1"/>
</dbReference>
<dbReference type="Pfam" id="PF08352">
    <property type="entry name" value="oligo_HPY"/>
    <property type="match status" value="1"/>
</dbReference>